<accession>A0A497XFA3</accession>
<organism evidence="1 3">
    <name type="scientific">Sulfurisoma sediminicola</name>
    <dbReference type="NCBI Taxonomy" id="1381557"/>
    <lineage>
        <taxon>Bacteria</taxon>
        <taxon>Pseudomonadati</taxon>
        <taxon>Pseudomonadota</taxon>
        <taxon>Betaproteobacteria</taxon>
        <taxon>Nitrosomonadales</taxon>
        <taxon>Sterolibacteriaceae</taxon>
        <taxon>Sulfurisoma</taxon>
    </lineage>
</organism>
<comment type="caution">
    <text evidence="1">The sequence shown here is derived from an EMBL/GenBank/DDBJ whole genome shotgun (WGS) entry which is preliminary data.</text>
</comment>
<evidence type="ECO:0000313" key="2">
    <source>
        <dbReference type="EMBL" id="RLJ68615.1"/>
    </source>
</evidence>
<protein>
    <submittedName>
        <fullName evidence="1">Uncharacterized protein</fullName>
    </submittedName>
</protein>
<dbReference type="EMBL" id="RCCI01000004">
    <property type="protein sequence ID" value="RLJ68615.1"/>
    <property type="molecule type" value="Genomic_DNA"/>
</dbReference>
<keyword evidence="3" id="KW-1185">Reference proteome</keyword>
<dbReference type="AlphaFoldDB" id="A0A497XFA3"/>
<dbReference type="EMBL" id="RCCI01000005">
    <property type="protein sequence ID" value="RLJ65394.1"/>
    <property type="molecule type" value="Genomic_DNA"/>
</dbReference>
<evidence type="ECO:0000313" key="3">
    <source>
        <dbReference type="Proteomes" id="UP000268908"/>
    </source>
</evidence>
<evidence type="ECO:0000313" key="1">
    <source>
        <dbReference type="EMBL" id="RLJ65394.1"/>
    </source>
</evidence>
<gene>
    <name evidence="2" type="ORF">DFR35_1183</name>
    <name evidence="1" type="ORF">DFR35_2060</name>
</gene>
<proteinExistence type="predicted"/>
<dbReference type="Proteomes" id="UP000268908">
    <property type="component" value="Unassembled WGS sequence"/>
</dbReference>
<feature type="non-terminal residue" evidence="1">
    <location>
        <position position="28"/>
    </location>
</feature>
<name>A0A497XFA3_9PROT</name>
<sequence length="28" mass="3405">MSAHAMQKLYVFKIFERIWHWSQAGLII</sequence>
<reference evidence="1 3" key="1">
    <citation type="submission" date="2018-10" db="EMBL/GenBank/DDBJ databases">
        <title>Genomic Encyclopedia of Type Strains, Phase IV (KMG-IV): sequencing the most valuable type-strain genomes for metagenomic binning, comparative biology and taxonomic classification.</title>
        <authorList>
            <person name="Goeker M."/>
        </authorList>
    </citation>
    <scope>NUCLEOTIDE SEQUENCE [LARGE SCALE GENOMIC DNA]</scope>
    <source>
        <strain evidence="1 3">DSM 26916</strain>
    </source>
</reference>